<comment type="caution">
    <text evidence="20">The sequence shown here is derived from an EMBL/GenBank/DDBJ whole genome shotgun (WGS) entry which is preliminary data.</text>
</comment>
<keyword evidence="7 17" id="KW-0732">Signal</keyword>
<evidence type="ECO:0000313" key="21">
    <source>
        <dbReference type="Proteomes" id="UP000315751"/>
    </source>
</evidence>
<keyword evidence="4 14" id="KW-1134">Transmembrane beta strand</keyword>
<keyword evidence="12 20" id="KW-0675">Receptor</keyword>
<comment type="similarity">
    <text evidence="2 14 16">Belongs to the TonB-dependent receptor family.</text>
</comment>
<dbReference type="InterPro" id="IPR037066">
    <property type="entry name" value="Plug_dom_sf"/>
</dbReference>
<feature type="chain" id="PRO_5022002793" evidence="17">
    <location>
        <begin position="20"/>
        <end position="715"/>
    </location>
</feature>
<evidence type="ECO:0000256" key="13">
    <source>
        <dbReference type="ARBA" id="ARBA00023237"/>
    </source>
</evidence>
<organism evidence="20 21">
    <name type="scientific">Nitrospirillum amazonense</name>
    <dbReference type="NCBI Taxonomy" id="28077"/>
    <lineage>
        <taxon>Bacteria</taxon>
        <taxon>Pseudomonadati</taxon>
        <taxon>Pseudomonadota</taxon>
        <taxon>Alphaproteobacteria</taxon>
        <taxon>Rhodospirillales</taxon>
        <taxon>Azospirillaceae</taxon>
        <taxon>Nitrospirillum</taxon>
    </lineage>
</organism>
<keyword evidence="3 14" id="KW-0813">Transport</keyword>
<feature type="signal peptide" evidence="17">
    <location>
        <begin position="1"/>
        <end position="19"/>
    </location>
</feature>
<evidence type="ECO:0000256" key="8">
    <source>
        <dbReference type="ARBA" id="ARBA00023004"/>
    </source>
</evidence>
<dbReference type="CDD" id="cd01347">
    <property type="entry name" value="ligand_gated_channel"/>
    <property type="match status" value="1"/>
</dbReference>
<protein>
    <submittedName>
        <fullName evidence="20">Iron complex outermembrane receptor protein</fullName>
    </submittedName>
</protein>
<keyword evidence="5" id="KW-0410">Iron transport</keyword>
<dbReference type="PANTHER" id="PTHR32552:SF84">
    <property type="entry name" value="TONB-DEPENDENT RECEPTOR-RELATED"/>
    <property type="match status" value="1"/>
</dbReference>
<dbReference type="Gene3D" id="2.170.130.10">
    <property type="entry name" value="TonB-dependent receptor, plug domain"/>
    <property type="match status" value="1"/>
</dbReference>
<dbReference type="InterPro" id="IPR036942">
    <property type="entry name" value="Beta-barrel_TonB_sf"/>
</dbReference>
<dbReference type="SUPFAM" id="SSF56935">
    <property type="entry name" value="Porins"/>
    <property type="match status" value="1"/>
</dbReference>
<dbReference type="Pfam" id="PF00593">
    <property type="entry name" value="TonB_dep_Rec_b-barrel"/>
    <property type="match status" value="1"/>
</dbReference>
<dbReference type="NCBIfam" id="TIGR01783">
    <property type="entry name" value="TonB-siderophor"/>
    <property type="match status" value="1"/>
</dbReference>
<keyword evidence="21" id="KW-1185">Reference proteome</keyword>
<evidence type="ECO:0000313" key="20">
    <source>
        <dbReference type="EMBL" id="TWB39093.1"/>
    </source>
</evidence>
<evidence type="ECO:0000259" key="19">
    <source>
        <dbReference type="Pfam" id="PF07715"/>
    </source>
</evidence>
<evidence type="ECO:0000256" key="10">
    <source>
        <dbReference type="ARBA" id="ARBA00023077"/>
    </source>
</evidence>
<keyword evidence="6 14" id="KW-0812">Transmembrane</keyword>
<evidence type="ECO:0000256" key="5">
    <source>
        <dbReference type="ARBA" id="ARBA00022496"/>
    </source>
</evidence>
<keyword evidence="8" id="KW-0408">Iron</keyword>
<evidence type="ECO:0000256" key="1">
    <source>
        <dbReference type="ARBA" id="ARBA00004571"/>
    </source>
</evidence>
<feature type="domain" description="TonB-dependent receptor-like beta-barrel" evidence="18">
    <location>
        <begin position="238"/>
        <end position="682"/>
    </location>
</feature>
<dbReference type="GO" id="GO:0015344">
    <property type="term" value="F:siderophore uptake transmembrane transporter activity"/>
    <property type="evidence" value="ECO:0007669"/>
    <property type="project" value="TreeGrafter"/>
</dbReference>
<dbReference type="GO" id="GO:0038023">
    <property type="term" value="F:signaling receptor activity"/>
    <property type="evidence" value="ECO:0007669"/>
    <property type="project" value="InterPro"/>
</dbReference>
<dbReference type="PROSITE" id="PS52016">
    <property type="entry name" value="TONB_DEPENDENT_REC_3"/>
    <property type="match status" value="1"/>
</dbReference>
<evidence type="ECO:0000256" key="9">
    <source>
        <dbReference type="ARBA" id="ARBA00023065"/>
    </source>
</evidence>
<dbReference type="PROSITE" id="PS01156">
    <property type="entry name" value="TONB_DEPENDENT_REC_2"/>
    <property type="match status" value="1"/>
</dbReference>
<evidence type="ECO:0000256" key="14">
    <source>
        <dbReference type="PROSITE-ProRule" id="PRU01360"/>
    </source>
</evidence>
<dbReference type="GO" id="GO:0009279">
    <property type="term" value="C:cell outer membrane"/>
    <property type="evidence" value="ECO:0007669"/>
    <property type="project" value="UniProtKB-SubCell"/>
</dbReference>
<dbReference type="Pfam" id="PF07715">
    <property type="entry name" value="Plug"/>
    <property type="match status" value="1"/>
</dbReference>
<evidence type="ECO:0000256" key="11">
    <source>
        <dbReference type="ARBA" id="ARBA00023136"/>
    </source>
</evidence>
<proteinExistence type="inferred from homology"/>
<dbReference type="InterPro" id="IPR010917">
    <property type="entry name" value="TonB_rcpt_CS"/>
</dbReference>
<dbReference type="PANTHER" id="PTHR32552">
    <property type="entry name" value="FERRICHROME IRON RECEPTOR-RELATED"/>
    <property type="match status" value="1"/>
</dbReference>
<accession>A0A560GYI4</accession>
<evidence type="ECO:0000256" key="12">
    <source>
        <dbReference type="ARBA" id="ARBA00023170"/>
    </source>
</evidence>
<sequence>MAMSAPLALAVGWSGFAHAQEAAADQPVDVITITAAKTRSLEQFTPTASRLGLSARETPATLDVIDSDQMIGRGFATVEQAADSLPGVTSGGSPGDPSSFAMRGFTGDQITVLRNGLYIGPSDMTNRPQNTFNLASVEILKGPASVLYGQGAIGGVVNVVNKGPSFGTPEVDLLATVGSFGTTNLGVGGTTHVGDKLAVRLDVSRTGTDGYVHGAGANSTNATASLVWRPAETWEIQLTLDYLQDNPSTYFGTPLVPASFATRPLKGVVSASDGQTLDQRMRYVNYNVSDARIHGEQTWPQLLVKWTPRSDLTFENFAYYFHADRRWIDAETYQFNSATRLIDRDRFFVFHKQDLVGDQGSVTYQGDLFSLPNKVVAGFDYNHLDFDRTRGFPDGDSVDPFNPDPGLFGALKGKHSPTKWDDASAFFEDVLDVTPALKLVTGGRFDVLDLDRKNYNFDGSYSAATSFTRTYRSGTWRVGAVYTIQDVITPYVSFTTGQDPVGSNIFVANASENFGLSRSHQVEVGVKANTPDHRADATLSLYDILRQNILVQTGVDVLSAAGSQRSKGVELAGNLRLTDHWTISANTAFTDTHYGYFVDTNTGLDDSGKQPANIPKWTANLWTSVSEIGGLPLEIGGGLRYIGKRYANAANTVSLDSYTLVDIYASYRLSPGVMLTGRINNLFDKAYAQWADIYYPSEVMLGAPRSAEVGIVAKF</sequence>
<reference evidence="20 21" key="1">
    <citation type="submission" date="2019-06" db="EMBL/GenBank/DDBJ databases">
        <title>Genomic Encyclopedia of Type Strains, Phase IV (KMG-V): Genome sequencing to study the core and pangenomes of soil and plant-associated prokaryotes.</title>
        <authorList>
            <person name="Whitman W."/>
        </authorList>
    </citation>
    <scope>NUCLEOTIDE SEQUENCE [LARGE SCALE GENOMIC DNA]</scope>
    <source>
        <strain evidence="20 21">BR 11622</strain>
    </source>
</reference>
<dbReference type="InterPro" id="IPR012910">
    <property type="entry name" value="Plug_dom"/>
</dbReference>
<evidence type="ECO:0000256" key="7">
    <source>
        <dbReference type="ARBA" id="ARBA00022729"/>
    </source>
</evidence>
<dbReference type="GO" id="GO:0015891">
    <property type="term" value="P:siderophore transport"/>
    <property type="evidence" value="ECO:0007669"/>
    <property type="project" value="InterPro"/>
</dbReference>
<keyword evidence="10 16" id="KW-0798">TonB box</keyword>
<keyword evidence="11 14" id="KW-0472">Membrane</keyword>
<dbReference type="Gene3D" id="2.40.170.20">
    <property type="entry name" value="TonB-dependent receptor, beta-barrel domain"/>
    <property type="match status" value="1"/>
</dbReference>
<evidence type="ECO:0000256" key="3">
    <source>
        <dbReference type="ARBA" id="ARBA00022448"/>
    </source>
</evidence>
<evidence type="ECO:0000256" key="4">
    <source>
        <dbReference type="ARBA" id="ARBA00022452"/>
    </source>
</evidence>
<evidence type="ECO:0000256" key="16">
    <source>
        <dbReference type="RuleBase" id="RU003357"/>
    </source>
</evidence>
<dbReference type="InterPro" id="IPR010105">
    <property type="entry name" value="TonB_sidphr_rcpt"/>
</dbReference>
<dbReference type="AlphaFoldDB" id="A0A560GYI4"/>
<evidence type="ECO:0000256" key="17">
    <source>
        <dbReference type="SAM" id="SignalP"/>
    </source>
</evidence>
<dbReference type="InterPro" id="IPR000531">
    <property type="entry name" value="Beta-barrel_TonB"/>
</dbReference>
<keyword evidence="9" id="KW-0406">Ion transport</keyword>
<feature type="short sequence motif" description="TonB C-terminal box" evidence="15">
    <location>
        <begin position="698"/>
        <end position="715"/>
    </location>
</feature>
<gene>
    <name evidence="20" type="ORF">FBZ90_11188</name>
</gene>
<dbReference type="InterPro" id="IPR039426">
    <property type="entry name" value="TonB-dep_rcpt-like"/>
</dbReference>
<comment type="subcellular location">
    <subcellularLocation>
        <location evidence="1 14">Cell outer membrane</location>
        <topology evidence="1 14">Multi-pass membrane protein</topology>
    </subcellularLocation>
</comment>
<name>A0A560GYI4_9PROT</name>
<evidence type="ECO:0000256" key="15">
    <source>
        <dbReference type="PROSITE-ProRule" id="PRU10144"/>
    </source>
</evidence>
<evidence type="ECO:0000259" key="18">
    <source>
        <dbReference type="Pfam" id="PF00593"/>
    </source>
</evidence>
<evidence type="ECO:0000256" key="6">
    <source>
        <dbReference type="ARBA" id="ARBA00022692"/>
    </source>
</evidence>
<dbReference type="Proteomes" id="UP000315751">
    <property type="component" value="Unassembled WGS sequence"/>
</dbReference>
<feature type="domain" description="TonB-dependent receptor plug" evidence="19">
    <location>
        <begin position="55"/>
        <end position="156"/>
    </location>
</feature>
<dbReference type="EMBL" id="VITR01000011">
    <property type="protein sequence ID" value="TWB39093.1"/>
    <property type="molecule type" value="Genomic_DNA"/>
</dbReference>
<evidence type="ECO:0000256" key="2">
    <source>
        <dbReference type="ARBA" id="ARBA00009810"/>
    </source>
</evidence>
<keyword evidence="13 14" id="KW-0998">Cell outer membrane</keyword>